<reference evidence="8" key="1">
    <citation type="journal article" date="2018" name="Front. Microbiol.">
        <title>Genome-Based Analysis Reveals the Taxonomy and Diversity of the Family Idiomarinaceae.</title>
        <authorList>
            <person name="Liu Y."/>
            <person name="Lai Q."/>
            <person name="Shao Z."/>
        </authorList>
    </citation>
    <scope>NUCLEOTIDE SEQUENCE [LARGE SCALE GENOMIC DNA]</scope>
    <source>
        <strain evidence="8">c121</strain>
    </source>
</reference>
<evidence type="ECO:0000256" key="2">
    <source>
        <dbReference type="ARBA" id="ARBA00022692"/>
    </source>
</evidence>
<organism evidence="7 8">
    <name type="scientific">Pseudidiomarina sediminum</name>
    <dbReference type="NCBI Taxonomy" id="431675"/>
    <lineage>
        <taxon>Bacteria</taxon>
        <taxon>Pseudomonadati</taxon>
        <taxon>Pseudomonadota</taxon>
        <taxon>Gammaproteobacteria</taxon>
        <taxon>Alteromonadales</taxon>
        <taxon>Idiomarinaceae</taxon>
        <taxon>Pseudidiomarina</taxon>
    </lineage>
</organism>
<comment type="caution">
    <text evidence="7">The sequence shown here is derived from an EMBL/GenBank/DDBJ whole genome shotgun (WGS) entry which is preliminary data.</text>
</comment>
<dbReference type="GO" id="GO:0016020">
    <property type="term" value="C:membrane"/>
    <property type="evidence" value="ECO:0007669"/>
    <property type="project" value="UniProtKB-SubCell"/>
</dbReference>
<sequence>MSRWSQVRRIGGFEFRRFFKWKQELFSLVLMAALFGASFGWSVLKDALEETQQIAVTSEVRLPELRNIAWDYVPASEQLTQQLGERYNGILHVVSSPEQGYGAQLTVTSSAGWQDRLEAQLQQWLQQQKMRALPLSESDIVMLNTPIAIDVTVQRESTDEVESQSTGKAISSIILVSIMVGVFGSFGLMMTAITQEKQQRVTEQLLTLITPSEWMDGKILGITLHSLKSMATVVIIMLLVTVLFTVIGGDALSLPAISASGVILALLFALVGLVMINAMMAGFAATIDDPNHSGRPVVMLIPGLFVAAGFGVMDSLQGVLAQFLSWFPLTSFAVMPLRVADGGVVWWEWAGSLVLLLLTTYVIRSAAIRVFRLGITMYGKEPSWRHIGRALIGR</sequence>
<evidence type="ECO:0000256" key="1">
    <source>
        <dbReference type="ARBA" id="ARBA00004141"/>
    </source>
</evidence>
<dbReference type="InterPro" id="IPR013525">
    <property type="entry name" value="ABC2_TM"/>
</dbReference>
<feature type="transmembrane region" description="Helical" evidence="5">
    <location>
        <begin position="344"/>
        <end position="363"/>
    </location>
</feature>
<dbReference type="Pfam" id="PF12698">
    <property type="entry name" value="ABC2_membrane_3"/>
    <property type="match status" value="1"/>
</dbReference>
<evidence type="ECO:0000256" key="4">
    <source>
        <dbReference type="ARBA" id="ARBA00023136"/>
    </source>
</evidence>
<gene>
    <name evidence="7" type="ORF">CWI80_05605</name>
</gene>
<feature type="transmembrane region" description="Helical" evidence="5">
    <location>
        <begin position="261"/>
        <end position="285"/>
    </location>
</feature>
<accession>A0A432ZA26</accession>
<dbReference type="GO" id="GO:0140359">
    <property type="term" value="F:ABC-type transporter activity"/>
    <property type="evidence" value="ECO:0007669"/>
    <property type="project" value="InterPro"/>
</dbReference>
<protein>
    <submittedName>
        <fullName evidence="7">ABC transporter permease</fullName>
    </submittedName>
</protein>
<feature type="domain" description="ABC-2 type transporter transmembrane" evidence="6">
    <location>
        <begin position="50"/>
        <end position="363"/>
    </location>
</feature>
<dbReference type="EMBL" id="PIQE01000001">
    <property type="protein sequence ID" value="RUO74807.1"/>
    <property type="molecule type" value="Genomic_DNA"/>
</dbReference>
<evidence type="ECO:0000313" key="7">
    <source>
        <dbReference type="EMBL" id="RUO74807.1"/>
    </source>
</evidence>
<proteinExistence type="predicted"/>
<keyword evidence="4 5" id="KW-0472">Membrane</keyword>
<keyword evidence="8" id="KW-1185">Reference proteome</keyword>
<keyword evidence="3 5" id="KW-1133">Transmembrane helix</keyword>
<evidence type="ECO:0000313" key="8">
    <source>
        <dbReference type="Proteomes" id="UP000287022"/>
    </source>
</evidence>
<dbReference type="AlphaFoldDB" id="A0A432ZA26"/>
<dbReference type="STRING" id="1122124.GCA_000423165_00293"/>
<dbReference type="RefSeq" id="WP_026861371.1">
    <property type="nucleotide sequence ID" value="NZ_PIQE01000001.1"/>
</dbReference>
<feature type="transmembrane region" description="Helical" evidence="5">
    <location>
        <begin position="230"/>
        <end position="249"/>
    </location>
</feature>
<comment type="subcellular location">
    <subcellularLocation>
        <location evidence="1">Membrane</location>
        <topology evidence="1">Multi-pass membrane protein</topology>
    </subcellularLocation>
</comment>
<keyword evidence="2 5" id="KW-0812">Transmembrane</keyword>
<evidence type="ECO:0000256" key="5">
    <source>
        <dbReference type="SAM" id="Phobius"/>
    </source>
</evidence>
<feature type="transmembrane region" description="Helical" evidence="5">
    <location>
        <begin position="297"/>
        <end position="324"/>
    </location>
</feature>
<feature type="transmembrane region" description="Helical" evidence="5">
    <location>
        <begin position="169"/>
        <end position="190"/>
    </location>
</feature>
<name>A0A432ZA26_9GAMM</name>
<evidence type="ECO:0000259" key="6">
    <source>
        <dbReference type="Pfam" id="PF12698"/>
    </source>
</evidence>
<evidence type="ECO:0000256" key="3">
    <source>
        <dbReference type="ARBA" id="ARBA00022989"/>
    </source>
</evidence>
<dbReference type="Proteomes" id="UP000287022">
    <property type="component" value="Unassembled WGS sequence"/>
</dbReference>